<dbReference type="Proteomes" id="UP000004705">
    <property type="component" value="Chromosome"/>
</dbReference>
<evidence type="ECO:0000259" key="2">
    <source>
        <dbReference type="Pfam" id="PF08044"/>
    </source>
</evidence>
<evidence type="ECO:0000256" key="1">
    <source>
        <dbReference type="SAM" id="MobiDB-lite"/>
    </source>
</evidence>
<evidence type="ECO:0000313" key="3">
    <source>
        <dbReference type="EMBL" id="EHY89633.1"/>
    </source>
</evidence>
<evidence type="ECO:0000313" key="4">
    <source>
        <dbReference type="Proteomes" id="UP000004705"/>
    </source>
</evidence>
<dbReference type="HOGENOM" id="CLU_075817_4_1_11"/>
<gene>
    <name evidence="3" type="ORF">SacazDRAFT_02741</name>
</gene>
<dbReference type="InterPro" id="IPR012551">
    <property type="entry name" value="DUF1707_SHOCT-like"/>
</dbReference>
<keyword evidence="4" id="KW-1185">Reference proteome</keyword>
<dbReference type="Pfam" id="PF08044">
    <property type="entry name" value="DUF1707"/>
    <property type="match status" value="1"/>
</dbReference>
<feature type="region of interest" description="Disordered" evidence="1">
    <location>
        <begin position="1"/>
        <end position="24"/>
    </location>
</feature>
<proteinExistence type="predicted"/>
<feature type="domain" description="DUF1707" evidence="2">
    <location>
        <begin position="28"/>
        <end position="80"/>
    </location>
</feature>
<name>H8GAD6_9PSEU</name>
<dbReference type="EMBL" id="CM001466">
    <property type="protein sequence ID" value="EHY89633.1"/>
    <property type="molecule type" value="Genomic_DNA"/>
</dbReference>
<dbReference type="RefSeq" id="WP_005442489.1">
    <property type="nucleotide sequence ID" value="NZ_CM001466.1"/>
</dbReference>
<feature type="compositionally biased region" description="Basic and acidic residues" evidence="1">
    <location>
        <begin position="1"/>
        <end position="12"/>
    </location>
</feature>
<protein>
    <recommendedName>
        <fullName evidence="2">DUF1707 domain-containing protein</fullName>
    </recommendedName>
</protein>
<dbReference type="PANTHER" id="PTHR40763">
    <property type="entry name" value="MEMBRANE PROTEIN-RELATED"/>
    <property type="match status" value="1"/>
</dbReference>
<dbReference type="AlphaFoldDB" id="H8GAD6"/>
<reference evidence="3 4" key="1">
    <citation type="journal article" date="2012" name="Stand. Genomic Sci.">
        <title>Genome sequence of the soil bacterium Saccharomonospora azurea type strain (NA-128(T)).</title>
        <authorList>
            <person name="Klenk H.P."/>
            <person name="Held B."/>
            <person name="Lucas S."/>
            <person name="Lapidus A."/>
            <person name="Copeland A."/>
            <person name="Hammon N."/>
            <person name="Pitluck S."/>
            <person name="Goodwin L.A."/>
            <person name="Han C."/>
            <person name="Tapia R."/>
            <person name="Brambilla E.M."/>
            <person name="Potter G."/>
            <person name="Land M."/>
            <person name="Ivanova N."/>
            <person name="Rohde M."/>
            <person name="Goker M."/>
            <person name="Detter J.C."/>
            <person name="Kyrpides N.C."/>
            <person name="Woyke T."/>
        </authorList>
    </citation>
    <scope>NUCLEOTIDE SEQUENCE [LARGE SCALE GENOMIC DNA]</scope>
    <source>
        <strain evidence="3 4">NA-128</strain>
    </source>
</reference>
<organism evidence="3 4">
    <name type="scientific">Saccharomonospora azurea NA-128</name>
    <dbReference type="NCBI Taxonomy" id="882081"/>
    <lineage>
        <taxon>Bacteria</taxon>
        <taxon>Bacillati</taxon>
        <taxon>Actinomycetota</taxon>
        <taxon>Actinomycetes</taxon>
        <taxon>Pseudonocardiales</taxon>
        <taxon>Pseudonocardiaceae</taxon>
        <taxon>Saccharomonospora</taxon>
    </lineage>
</organism>
<dbReference type="OrthoDB" id="4772576at2"/>
<accession>H8GAD6</accession>
<dbReference type="PANTHER" id="PTHR40763:SF5">
    <property type="entry name" value="MEMBRANE PROTEIN"/>
    <property type="match status" value="1"/>
</dbReference>
<sequence length="230" mass="24972">MSNDNAEQHQQDSAEAGLTPEQRRLRGLRVSDAEREHVVELLKAAIGRGMLTLDEFSERADTAYAARTRGELNEVLTDLPGLVHPEAPPMPGFGHPMGGVAGAGATMPSSFTSGEPLVLRAHGSTLVRKGRWAVPSTLVVRNRYGETRLDFTEAVVTSEVVQVEIDIKWGAVHLVVPDHAAVDLNALHDIKWSTISDKTRGHVGTPQFVVTGRVHGGSLNVRHPRKGLFF</sequence>